<comment type="cofactor">
    <cofactor evidence="1 8 9">
        <name>pyridoxal 5'-phosphate</name>
        <dbReference type="ChEBI" id="CHEBI:597326"/>
    </cofactor>
</comment>
<keyword evidence="4 8" id="KW-0663">Pyridoxal phosphate</keyword>
<dbReference type="Gene3D" id="3.40.640.10">
    <property type="entry name" value="Type I PLP-dependent aspartate aminotransferase-like (Major domain)"/>
    <property type="match status" value="1"/>
</dbReference>
<dbReference type="GO" id="GO:0001717">
    <property type="term" value="P:conversion of seryl-tRNAsec to selenocys-tRNAsec"/>
    <property type="evidence" value="ECO:0007669"/>
    <property type="project" value="UniProtKB-UniRule"/>
</dbReference>
<dbReference type="EMBL" id="CP019640">
    <property type="protein sequence ID" value="AQQ53436.1"/>
    <property type="molecule type" value="Genomic_DNA"/>
</dbReference>
<evidence type="ECO:0000256" key="6">
    <source>
        <dbReference type="ARBA" id="ARBA00023266"/>
    </source>
</evidence>
<evidence type="ECO:0000256" key="3">
    <source>
        <dbReference type="ARBA" id="ARBA00022679"/>
    </source>
</evidence>
<reference evidence="10 11" key="1">
    <citation type="submission" date="2017-02" db="EMBL/GenBank/DDBJ databases">
        <title>The complete genomic sequence of a novel cold adapted crude oil-degrading bacterium Planococcus qaidamina Y42.</title>
        <authorList>
            <person name="Yang R."/>
        </authorList>
    </citation>
    <scope>NUCLEOTIDE SEQUENCE [LARGE SCALE GENOMIC DNA]</scope>
    <source>
        <strain evidence="10 11">Y42</strain>
    </source>
</reference>
<dbReference type="InterPro" id="IPR015424">
    <property type="entry name" value="PyrdxlP-dep_Trfase"/>
</dbReference>
<dbReference type="GO" id="GO:0001514">
    <property type="term" value="P:selenocysteine incorporation"/>
    <property type="evidence" value="ECO:0007669"/>
    <property type="project" value="UniProtKB-UniRule"/>
</dbReference>
<keyword evidence="6 8" id="KW-0711">Selenium</keyword>
<comment type="pathway">
    <text evidence="8">Aminoacyl-tRNA biosynthesis; selenocysteinyl-tRNA(Sec) biosynthesis; selenocysteinyl-tRNA(Sec) from L-seryl-tRNA(Sec) (bacterial route): step 1/1.</text>
</comment>
<dbReference type="NCBIfam" id="TIGR00474">
    <property type="entry name" value="selA"/>
    <property type="match status" value="1"/>
</dbReference>
<evidence type="ECO:0000256" key="8">
    <source>
        <dbReference type="HAMAP-Rule" id="MF_00423"/>
    </source>
</evidence>
<dbReference type="RefSeq" id="WP_077589330.1">
    <property type="nucleotide sequence ID" value="NZ_CP019640.1"/>
</dbReference>
<comment type="catalytic activity">
    <reaction evidence="8">
        <text>L-seryl-tRNA(Sec) + selenophosphate + H(+) = L-selenocysteinyl-tRNA(Sec) + phosphate</text>
        <dbReference type="Rhea" id="RHEA:22728"/>
        <dbReference type="Rhea" id="RHEA-COMP:9742"/>
        <dbReference type="Rhea" id="RHEA-COMP:9743"/>
        <dbReference type="ChEBI" id="CHEBI:15378"/>
        <dbReference type="ChEBI" id="CHEBI:16144"/>
        <dbReference type="ChEBI" id="CHEBI:43474"/>
        <dbReference type="ChEBI" id="CHEBI:78533"/>
        <dbReference type="ChEBI" id="CHEBI:78573"/>
        <dbReference type="EC" id="2.9.1.1"/>
    </reaction>
</comment>
<keyword evidence="2 8" id="KW-0963">Cytoplasm</keyword>
<gene>
    <name evidence="8" type="primary">selA</name>
    <name evidence="10" type="ORF">B0X71_10350</name>
</gene>
<dbReference type="OrthoDB" id="9787096at2"/>
<dbReference type="SUPFAM" id="SSF53383">
    <property type="entry name" value="PLP-dependent transferases"/>
    <property type="match status" value="1"/>
</dbReference>
<dbReference type="Gene3D" id="3.90.1150.180">
    <property type="match status" value="1"/>
</dbReference>
<evidence type="ECO:0000256" key="9">
    <source>
        <dbReference type="PIRSR" id="PIRSR618319-50"/>
    </source>
</evidence>
<feature type="modified residue" description="N6-(pyridoxal phosphate)lysine" evidence="8 9">
    <location>
        <position position="299"/>
    </location>
</feature>
<dbReference type="UniPathway" id="UPA00906">
    <property type="reaction ID" value="UER00896"/>
</dbReference>
<comment type="subcellular location">
    <subcellularLocation>
        <location evidence="8">Cytoplasm</location>
    </subcellularLocation>
</comment>
<dbReference type="EC" id="2.9.1.1" evidence="8"/>
<evidence type="ECO:0000313" key="11">
    <source>
        <dbReference type="Proteomes" id="UP000188184"/>
    </source>
</evidence>
<keyword evidence="5 8" id="KW-0648">Protein biosynthesis</keyword>
<proteinExistence type="inferred from homology"/>
<dbReference type="KEGG" id="pmar:B0X71_10350"/>
<evidence type="ECO:0000313" key="10">
    <source>
        <dbReference type="EMBL" id="AQQ53436.1"/>
    </source>
</evidence>
<dbReference type="Pfam" id="PF03841">
    <property type="entry name" value="SelA"/>
    <property type="match status" value="1"/>
</dbReference>
<dbReference type="Proteomes" id="UP000188184">
    <property type="component" value="Chromosome"/>
</dbReference>
<keyword evidence="11" id="KW-1185">Reference proteome</keyword>
<dbReference type="InterPro" id="IPR018319">
    <property type="entry name" value="SelA-like"/>
</dbReference>
<keyword evidence="3 8" id="KW-0808">Transferase</keyword>
<dbReference type="InterPro" id="IPR004534">
    <property type="entry name" value="SelA_trans"/>
</dbReference>
<evidence type="ECO:0000256" key="7">
    <source>
        <dbReference type="ARBA" id="ARBA00044507"/>
    </source>
</evidence>
<evidence type="ECO:0000256" key="2">
    <source>
        <dbReference type="ARBA" id="ARBA00022490"/>
    </source>
</evidence>
<dbReference type="InterPro" id="IPR015421">
    <property type="entry name" value="PyrdxlP-dep_Trfase_major"/>
</dbReference>
<dbReference type="HAMAP" id="MF_00423">
    <property type="entry name" value="SelA"/>
    <property type="match status" value="1"/>
</dbReference>
<dbReference type="GO" id="GO:0005737">
    <property type="term" value="C:cytoplasm"/>
    <property type="evidence" value="ECO:0007669"/>
    <property type="project" value="UniProtKB-SubCell"/>
</dbReference>
<comment type="function">
    <text evidence="8">Converts seryl-tRNA(Sec) to selenocysteinyl-tRNA(Sec) required for selenoprotein biosynthesis.</text>
</comment>
<dbReference type="GO" id="GO:0004125">
    <property type="term" value="F:L-seryl-tRNA(Sec) selenium transferase activity"/>
    <property type="evidence" value="ECO:0007669"/>
    <property type="project" value="UniProtKB-UniRule"/>
</dbReference>
<dbReference type="PANTHER" id="PTHR32328">
    <property type="entry name" value="L-SERYL-TRNA(SEC) SELENIUM TRANSFERASE"/>
    <property type="match status" value="1"/>
</dbReference>
<comment type="similarity">
    <text evidence="7 8">Belongs to the SelA family.</text>
</comment>
<sequence length="482" mass="53315">MKEQLRQLPPVHELQRDSRFNEMQAEFGLDSERLTAFLRQEIDRLRHRVLNGELQAGREELNLTDRVFTQARTAIKDWQGDRLKRVINGTGTVLHTNLGRSRLSEQATARALQAARSYSNLEYRIEEGKRGSRHDIIEDLLIETTGAEAAMVVNNNAAAVFLVLSAFAKNREVIVSRGELVEIGGSFRVSSIMEESGAQLVEIGTTNKTHLHDYERAIAEETAMILKVHTSNFKIIGFTETVATAELAELSRQHEHMLFYEDLGSGALFDFKKFGVGDEPVVRDVLKAGADIVSFSGDKLLGGPQAGIIAGKKKWIDRLKKHQLARVIRTDKMTLAALEETLKTYAAGEAAAMELPTVRDITRPLDGIRQQAAEFIETVQKKCPSYRLALTESTSAIGGGTMPGVEIPTATAAVSHPALTAEALARRLRNGSPAIITRIQDERVHVDFRTVEAGEMAELIAGFTAVYESIGKEQQKTNELEE</sequence>
<evidence type="ECO:0000256" key="4">
    <source>
        <dbReference type="ARBA" id="ARBA00022898"/>
    </source>
</evidence>
<organism evidence="10 11">
    <name type="scientific">Planococcus lenghuensis</name>
    <dbReference type="NCBI Taxonomy" id="2213202"/>
    <lineage>
        <taxon>Bacteria</taxon>
        <taxon>Bacillati</taxon>
        <taxon>Bacillota</taxon>
        <taxon>Bacilli</taxon>
        <taxon>Bacillales</taxon>
        <taxon>Caryophanaceae</taxon>
        <taxon>Planococcus</taxon>
    </lineage>
</organism>
<dbReference type="PANTHER" id="PTHR32328:SF0">
    <property type="entry name" value="L-SERYL-TRNA(SEC) SELENIUM TRANSFERASE"/>
    <property type="match status" value="1"/>
</dbReference>
<evidence type="ECO:0000256" key="5">
    <source>
        <dbReference type="ARBA" id="ARBA00022917"/>
    </source>
</evidence>
<protein>
    <recommendedName>
        <fullName evidence="8">L-seryl-tRNA(Sec) selenium transferase</fullName>
        <ecNumber evidence="8">2.9.1.1</ecNumber>
    </recommendedName>
    <alternativeName>
        <fullName evidence="8">Selenocysteine synthase</fullName>
        <shortName evidence="8">Sec synthase</shortName>
    </alternativeName>
    <alternativeName>
        <fullName evidence="8">Selenocysteinyl-tRNA(Sec) synthase</fullName>
    </alternativeName>
</protein>
<dbReference type="AlphaFoldDB" id="A0A1Q2KZ73"/>
<evidence type="ECO:0000256" key="1">
    <source>
        <dbReference type="ARBA" id="ARBA00001933"/>
    </source>
</evidence>
<accession>A0A1Q2KZ73</accession>
<name>A0A1Q2KZ73_9BACL</name>